<dbReference type="GO" id="GO:0006352">
    <property type="term" value="P:DNA-templated transcription initiation"/>
    <property type="evidence" value="ECO:0007669"/>
    <property type="project" value="InterPro"/>
</dbReference>
<reference evidence="8 9" key="1">
    <citation type="journal article" date="2021" name="bioRxiv">
        <title>Unique metabolic strategies in Hadean analogues reveal hints for primordial physiology.</title>
        <authorList>
            <person name="Nobu M.K."/>
            <person name="Nakai R."/>
            <person name="Tamazawa S."/>
            <person name="Mori H."/>
            <person name="Toyoda A."/>
            <person name="Ijiri A."/>
            <person name="Suzuki S."/>
            <person name="Kurokawa K."/>
            <person name="Kamagata Y."/>
            <person name="Tamaki H."/>
        </authorList>
    </citation>
    <scope>NUCLEOTIDE SEQUENCE [LARGE SCALE GENOMIC DNA]</scope>
    <source>
        <strain evidence="8">BS525</strain>
    </source>
</reference>
<dbReference type="InterPro" id="IPR039425">
    <property type="entry name" value="RNA_pol_sigma-70-like"/>
</dbReference>
<dbReference type="NCBIfam" id="TIGR02937">
    <property type="entry name" value="sigma70-ECF"/>
    <property type="match status" value="1"/>
</dbReference>
<evidence type="ECO:0000259" key="7">
    <source>
        <dbReference type="Pfam" id="PF08281"/>
    </source>
</evidence>
<evidence type="ECO:0000256" key="2">
    <source>
        <dbReference type="ARBA" id="ARBA00023015"/>
    </source>
</evidence>
<keyword evidence="2" id="KW-0805">Transcription regulation</keyword>
<dbReference type="SUPFAM" id="SSF88659">
    <property type="entry name" value="Sigma3 and sigma4 domains of RNA polymerase sigma factors"/>
    <property type="match status" value="1"/>
</dbReference>
<evidence type="ECO:0000256" key="5">
    <source>
        <dbReference type="ARBA" id="ARBA00023163"/>
    </source>
</evidence>
<dbReference type="PANTHER" id="PTHR43133:SF8">
    <property type="entry name" value="RNA POLYMERASE SIGMA FACTOR HI_1459-RELATED"/>
    <property type="match status" value="1"/>
</dbReference>
<feature type="domain" description="RNA polymerase sigma factor 70 region 4 type 2" evidence="7">
    <location>
        <begin position="108"/>
        <end position="159"/>
    </location>
</feature>
<evidence type="ECO:0000313" key="9">
    <source>
        <dbReference type="Proteomes" id="UP000811545"/>
    </source>
</evidence>
<dbReference type="Proteomes" id="UP000811545">
    <property type="component" value="Unassembled WGS sequence"/>
</dbReference>
<evidence type="ECO:0000313" key="8">
    <source>
        <dbReference type="EMBL" id="MBT9145801.1"/>
    </source>
</evidence>
<accession>A0A9E2BHQ9</accession>
<keyword evidence="3" id="KW-0731">Sigma factor</keyword>
<gene>
    <name evidence="8" type="primary">sigW_3</name>
    <name evidence="8" type="ORF">DDT42_01678</name>
</gene>
<evidence type="ECO:0000256" key="3">
    <source>
        <dbReference type="ARBA" id="ARBA00023082"/>
    </source>
</evidence>
<dbReference type="InterPro" id="IPR014284">
    <property type="entry name" value="RNA_pol_sigma-70_dom"/>
</dbReference>
<dbReference type="Gene3D" id="1.10.1740.10">
    <property type="match status" value="1"/>
</dbReference>
<evidence type="ECO:0000256" key="1">
    <source>
        <dbReference type="ARBA" id="ARBA00010641"/>
    </source>
</evidence>
<proteinExistence type="inferred from homology"/>
<dbReference type="InterPro" id="IPR007627">
    <property type="entry name" value="RNA_pol_sigma70_r2"/>
</dbReference>
<dbReference type="AlphaFoldDB" id="A0A9E2BHQ9"/>
<comment type="similarity">
    <text evidence="1">Belongs to the sigma-70 factor family. ECF subfamily.</text>
</comment>
<dbReference type="InterPro" id="IPR013325">
    <property type="entry name" value="RNA_pol_sigma_r2"/>
</dbReference>
<protein>
    <submittedName>
        <fullName evidence="8">ECF RNA polymerase sigma factor SigW</fullName>
    </submittedName>
</protein>
<dbReference type="PANTHER" id="PTHR43133">
    <property type="entry name" value="RNA POLYMERASE ECF-TYPE SIGMA FACTO"/>
    <property type="match status" value="1"/>
</dbReference>
<dbReference type="Pfam" id="PF04542">
    <property type="entry name" value="Sigma70_r2"/>
    <property type="match status" value="1"/>
</dbReference>
<dbReference type="InterPro" id="IPR013324">
    <property type="entry name" value="RNA_pol_sigma_r3/r4-like"/>
</dbReference>
<sequence>MEEKEILEQFKKGEEEAFFHLLDLYENEVFTLALRILGNSEDARDASQEAWLRIYRGLNHFKGESTLKTWIYRITFNTSLSELKKKRRLTSLPLDEEIVGEFPEEYGEIESALLNLPDKYRSAVSLKDIYGYPYEEIARIMKISLSSAKVLVHRGRIKLKNRLAEAGINEVKKWI</sequence>
<name>A0A9E2BHQ9_PSYF1</name>
<dbReference type="Gene3D" id="1.10.10.10">
    <property type="entry name" value="Winged helix-like DNA-binding domain superfamily/Winged helix DNA-binding domain"/>
    <property type="match status" value="1"/>
</dbReference>
<dbReference type="SUPFAM" id="SSF88946">
    <property type="entry name" value="Sigma2 domain of RNA polymerase sigma factors"/>
    <property type="match status" value="1"/>
</dbReference>
<dbReference type="CDD" id="cd06171">
    <property type="entry name" value="Sigma70_r4"/>
    <property type="match status" value="1"/>
</dbReference>
<keyword evidence="4" id="KW-0238">DNA-binding</keyword>
<dbReference type="EMBL" id="QLTW01000176">
    <property type="protein sequence ID" value="MBT9145801.1"/>
    <property type="molecule type" value="Genomic_DNA"/>
</dbReference>
<dbReference type="Pfam" id="PF08281">
    <property type="entry name" value="Sigma70_r4_2"/>
    <property type="match status" value="1"/>
</dbReference>
<comment type="caution">
    <text evidence="8">The sequence shown here is derived from an EMBL/GenBank/DDBJ whole genome shotgun (WGS) entry which is preliminary data.</text>
</comment>
<dbReference type="GO" id="GO:0016987">
    <property type="term" value="F:sigma factor activity"/>
    <property type="evidence" value="ECO:0007669"/>
    <property type="project" value="UniProtKB-KW"/>
</dbReference>
<keyword evidence="5" id="KW-0804">Transcription</keyword>
<evidence type="ECO:0000259" key="6">
    <source>
        <dbReference type="Pfam" id="PF04542"/>
    </source>
</evidence>
<evidence type="ECO:0000256" key="4">
    <source>
        <dbReference type="ARBA" id="ARBA00023125"/>
    </source>
</evidence>
<dbReference type="InterPro" id="IPR013249">
    <property type="entry name" value="RNA_pol_sigma70_r4_t2"/>
</dbReference>
<organism evidence="8 9">
    <name type="scientific">Psychracetigena formicireducens</name>
    <dbReference type="NCBI Taxonomy" id="2986056"/>
    <lineage>
        <taxon>Bacteria</taxon>
        <taxon>Bacillati</taxon>
        <taxon>Candidatus Lithacetigenota</taxon>
        <taxon>Candidatus Psychracetigena</taxon>
    </lineage>
</organism>
<dbReference type="GO" id="GO:0003677">
    <property type="term" value="F:DNA binding"/>
    <property type="evidence" value="ECO:0007669"/>
    <property type="project" value="UniProtKB-KW"/>
</dbReference>
<dbReference type="InterPro" id="IPR036388">
    <property type="entry name" value="WH-like_DNA-bd_sf"/>
</dbReference>
<feature type="domain" description="RNA polymerase sigma-70 region 2" evidence="6">
    <location>
        <begin position="23"/>
        <end position="88"/>
    </location>
</feature>